<reference evidence="2" key="1">
    <citation type="submission" date="2020-05" db="EMBL/GenBank/DDBJ databases">
        <authorList>
            <person name="Chiriac C."/>
            <person name="Salcher M."/>
            <person name="Ghai R."/>
            <person name="Kavagutti S V."/>
        </authorList>
    </citation>
    <scope>NUCLEOTIDE SEQUENCE</scope>
</reference>
<dbReference type="InterPro" id="IPR025877">
    <property type="entry name" value="MobA-like_NTP_Trfase"/>
</dbReference>
<dbReference type="EMBL" id="CAFBQE010000120">
    <property type="protein sequence ID" value="CAB5054378.1"/>
    <property type="molecule type" value="Genomic_DNA"/>
</dbReference>
<evidence type="ECO:0000313" key="3">
    <source>
        <dbReference type="EMBL" id="CAB5054378.1"/>
    </source>
</evidence>
<protein>
    <submittedName>
        <fullName evidence="2">Unannotated protein</fullName>
    </submittedName>
</protein>
<organism evidence="2">
    <name type="scientific">freshwater metagenome</name>
    <dbReference type="NCBI Taxonomy" id="449393"/>
    <lineage>
        <taxon>unclassified sequences</taxon>
        <taxon>metagenomes</taxon>
        <taxon>ecological metagenomes</taxon>
    </lineage>
</organism>
<dbReference type="Gene3D" id="3.90.550.10">
    <property type="entry name" value="Spore Coat Polysaccharide Biosynthesis Protein SpsA, Chain A"/>
    <property type="match status" value="1"/>
</dbReference>
<evidence type="ECO:0000313" key="2">
    <source>
        <dbReference type="EMBL" id="CAB5042162.1"/>
    </source>
</evidence>
<dbReference type="GO" id="GO:0016779">
    <property type="term" value="F:nucleotidyltransferase activity"/>
    <property type="evidence" value="ECO:0007669"/>
    <property type="project" value="UniProtKB-ARBA"/>
</dbReference>
<dbReference type="AlphaFoldDB" id="A0A6J7SMT7"/>
<sequence>MIAGVILAAGAGRRMGGPKAVIEIEGVRLVDRAVENFKSAGIDTVFVVLGAWIGEVKGAEIIVNADWESGMASSLQSALRHVTEIAEIDSVLISLVDLPGLTAQAIAEIAKTARDVVVATYKEVPGHPAKFARAHWAGIIESAHGNVGARDYLAGRSDIHYLRLDDLADGSDLDSPEDFERYLGR</sequence>
<proteinExistence type="predicted"/>
<dbReference type="EMBL" id="CAFBQB010000060">
    <property type="protein sequence ID" value="CAB5042162.1"/>
    <property type="molecule type" value="Genomic_DNA"/>
</dbReference>
<dbReference type="CDD" id="cd04182">
    <property type="entry name" value="GT_2_like_f"/>
    <property type="match status" value="1"/>
</dbReference>
<dbReference type="SUPFAM" id="SSF53448">
    <property type="entry name" value="Nucleotide-diphospho-sugar transferases"/>
    <property type="match status" value="1"/>
</dbReference>
<dbReference type="PANTHER" id="PTHR43777">
    <property type="entry name" value="MOLYBDENUM COFACTOR CYTIDYLYLTRANSFERASE"/>
    <property type="match status" value="1"/>
</dbReference>
<feature type="domain" description="MobA-like NTP transferase" evidence="1">
    <location>
        <begin position="4"/>
        <end position="154"/>
    </location>
</feature>
<dbReference type="PANTHER" id="PTHR43777:SF1">
    <property type="entry name" value="MOLYBDENUM COFACTOR CYTIDYLYLTRANSFERASE"/>
    <property type="match status" value="1"/>
</dbReference>
<dbReference type="Pfam" id="PF12804">
    <property type="entry name" value="NTP_transf_3"/>
    <property type="match status" value="1"/>
</dbReference>
<dbReference type="InterPro" id="IPR029044">
    <property type="entry name" value="Nucleotide-diphossugar_trans"/>
</dbReference>
<gene>
    <name evidence="2" type="ORF">UFOPK4248_00576</name>
    <name evidence="3" type="ORF">UFOPK4284_01188</name>
</gene>
<accession>A0A6J7SMT7</accession>
<name>A0A6J7SMT7_9ZZZZ</name>
<evidence type="ECO:0000259" key="1">
    <source>
        <dbReference type="Pfam" id="PF12804"/>
    </source>
</evidence>